<dbReference type="Proteomes" id="UP000010988">
    <property type="component" value="Unassembled WGS sequence"/>
</dbReference>
<accession>L7KRA2</accession>
<keyword evidence="2" id="KW-1185">Reference proteome</keyword>
<protein>
    <submittedName>
        <fullName evidence="1">Uncharacterized protein</fullName>
    </submittedName>
</protein>
<proteinExistence type="predicted"/>
<gene>
    <name evidence="1" type="ORF">GOACH_22_00510</name>
</gene>
<dbReference type="EMBL" id="BANR01000022">
    <property type="protein sequence ID" value="GAC50253.1"/>
    <property type="molecule type" value="Genomic_DNA"/>
</dbReference>
<name>L7KRA2_9ACTN</name>
<evidence type="ECO:0000313" key="1">
    <source>
        <dbReference type="EMBL" id="GAC50253.1"/>
    </source>
</evidence>
<dbReference type="AlphaFoldDB" id="L7KRA2"/>
<evidence type="ECO:0000313" key="2">
    <source>
        <dbReference type="Proteomes" id="UP000010988"/>
    </source>
</evidence>
<comment type="caution">
    <text evidence="1">The sequence shown here is derived from an EMBL/GenBank/DDBJ whole genome shotgun (WGS) entry which is preliminary data.</text>
</comment>
<sequence length="55" mass="6031">MSLGIEAVPDKFNDGAYRIVTVSDPDYIVVLSIDVEAVHVSSIAYDSDRRCQQAT</sequence>
<reference evidence="1 2" key="1">
    <citation type="submission" date="2012-12" db="EMBL/GenBank/DDBJ databases">
        <title>Whole genome shotgun sequence of Gordonia aichiensis NBRC 108223.</title>
        <authorList>
            <person name="Isaki-Nakamura S."/>
            <person name="Hosoyama A."/>
            <person name="Tsuchikane K."/>
            <person name="Ando Y."/>
            <person name="Baba S."/>
            <person name="Ohji S."/>
            <person name="Hamada M."/>
            <person name="Tamura T."/>
            <person name="Yamazoe A."/>
            <person name="Yamazaki S."/>
            <person name="Fujita N."/>
        </authorList>
    </citation>
    <scope>NUCLEOTIDE SEQUENCE [LARGE SCALE GENOMIC DNA]</scope>
    <source>
        <strain evidence="1 2">NBRC 108223</strain>
    </source>
</reference>
<organism evidence="1 2">
    <name type="scientific">Gordonia aichiensis NBRC 108223</name>
    <dbReference type="NCBI Taxonomy" id="1220583"/>
    <lineage>
        <taxon>Bacteria</taxon>
        <taxon>Bacillati</taxon>
        <taxon>Actinomycetota</taxon>
        <taxon>Actinomycetes</taxon>
        <taxon>Mycobacteriales</taxon>
        <taxon>Gordoniaceae</taxon>
        <taxon>Gordonia</taxon>
    </lineage>
</organism>